<evidence type="ECO:0000259" key="2">
    <source>
        <dbReference type="PROSITE" id="PS50883"/>
    </source>
</evidence>
<dbReference type="InterPro" id="IPR000160">
    <property type="entry name" value="GGDEF_dom"/>
</dbReference>
<dbReference type="Pfam" id="PF00563">
    <property type="entry name" value="EAL"/>
    <property type="match status" value="1"/>
</dbReference>
<dbReference type="RefSeq" id="WP_066099137.1">
    <property type="nucleotide sequence ID" value="NZ_CP016027.1"/>
</dbReference>
<dbReference type="Proteomes" id="UP000078596">
    <property type="component" value="Chromosome"/>
</dbReference>
<dbReference type="NCBIfam" id="TIGR00254">
    <property type="entry name" value="GGDEF"/>
    <property type="match status" value="1"/>
</dbReference>
<dbReference type="PANTHER" id="PTHR33121:SF79">
    <property type="entry name" value="CYCLIC DI-GMP PHOSPHODIESTERASE PDED-RELATED"/>
    <property type="match status" value="1"/>
</dbReference>
<accession>A0A191ZFZ1</accession>
<dbReference type="PROSITE" id="PS50887">
    <property type="entry name" value="GGDEF"/>
    <property type="match status" value="1"/>
</dbReference>
<dbReference type="InterPro" id="IPR050706">
    <property type="entry name" value="Cyclic-di-GMP_PDE-like"/>
</dbReference>
<dbReference type="InterPro" id="IPR000014">
    <property type="entry name" value="PAS"/>
</dbReference>
<dbReference type="KEGG" id="haz:A9404_04745"/>
<dbReference type="Gene3D" id="3.20.20.450">
    <property type="entry name" value="EAL domain"/>
    <property type="match status" value="1"/>
</dbReference>
<proteinExistence type="predicted"/>
<name>A0A191ZFZ1_9GAMM</name>
<sequence>MDTTEILSALLHPVIVTDGDLIIRFVNERARQILGISTEDAPSLSSLFAKLCERNGRPLAIDRIPQGRATAIHLNCNEFLKVDAMLHRHALADGGHCFEIHLDQNGSQSTLDPLTGLMERSQMFHLISRHRELGTGALILIDIDRLKIINDFLGYATGDEVIHALGQSFRGHTPAEVLIARWSGHEFMALVPPTHLGRTRELAELFNQLAHKLPLEHLPKLPGGRLSLSIGFTRFDARDRTQDPLSQVNSAVYEAKRTGRNRAIDAQTLTRPSIYLTGGSLESALAENRIVAAVQPIFDLATGEIVADESLARMITPEGKVIVAGEFIEAASSLQLAHQIDQTIIRQTINYCVTSHFRAPRAHFVNISGDFLRHPELIAETIATAMDACACTHPDQMDARQTKPLVIEITERELVDDTSDALHALQPLLDFGLRLALDDFGSGYSSYRYLLDLPFSFLKIEGELVRHIATNSKARRIVQHLQDMAEDLGLITVAEYISDQAIADTLVEIGVNWGQGFHLARPELMHPDPFSRIKLGTPMKHPLQH</sequence>
<gene>
    <name evidence="4" type="ORF">A9404_04745</name>
</gene>
<evidence type="ECO:0008006" key="6">
    <source>
        <dbReference type="Google" id="ProtNLM"/>
    </source>
</evidence>
<dbReference type="InterPro" id="IPR029787">
    <property type="entry name" value="Nucleotide_cyclase"/>
</dbReference>
<keyword evidence="5" id="KW-1185">Reference proteome</keyword>
<feature type="domain" description="EAL" evidence="2">
    <location>
        <begin position="274"/>
        <end position="536"/>
    </location>
</feature>
<dbReference type="SUPFAM" id="SSF55073">
    <property type="entry name" value="Nucleotide cyclase"/>
    <property type="match status" value="1"/>
</dbReference>
<dbReference type="InterPro" id="IPR035919">
    <property type="entry name" value="EAL_sf"/>
</dbReference>
<dbReference type="PROSITE" id="PS50112">
    <property type="entry name" value="PAS"/>
    <property type="match status" value="1"/>
</dbReference>
<dbReference type="PANTHER" id="PTHR33121">
    <property type="entry name" value="CYCLIC DI-GMP PHOSPHODIESTERASE PDEF"/>
    <property type="match status" value="1"/>
</dbReference>
<reference evidence="4 5" key="1">
    <citation type="submission" date="2016-06" db="EMBL/GenBank/DDBJ databases">
        <title>Insight into the functional genes involving in sulfur oxidation in Pearl River water.</title>
        <authorList>
            <person name="Luo J."/>
            <person name="Tan X."/>
            <person name="Lin W."/>
        </authorList>
    </citation>
    <scope>NUCLEOTIDE SEQUENCE [LARGE SCALE GENOMIC DNA]</scope>
    <source>
        <strain evidence="4 5">LS2</strain>
    </source>
</reference>
<evidence type="ECO:0000313" key="4">
    <source>
        <dbReference type="EMBL" id="ANJ66775.1"/>
    </source>
</evidence>
<feature type="domain" description="PAS" evidence="1">
    <location>
        <begin position="1"/>
        <end position="40"/>
    </location>
</feature>
<dbReference type="SMART" id="SM00267">
    <property type="entry name" value="GGDEF"/>
    <property type="match status" value="1"/>
</dbReference>
<dbReference type="SUPFAM" id="SSF141868">
    <property type="entry name" value="EAL domain-like"/>
    <property type="match status" value="1"/>
</dbReference>
<evidence type="ECO:0000313" key="5">
    <source>
        <dbReference type="Proteomes" id="UP000078596"/>
    </source>
</evidence>
<dbReference type="PROSITE" id="PS50883">
    <property type="entry name" value="EAL"/>
    <property type="match status" value="1"/>
</dbReference>
<dbReference type="Gene3D" id="3.30.70.270">
    <property type="match status" value="1"/>
</dbReference>
<dbReference type="STRING" id="1860122.A9404_04745"/>
<feature type="domain" description="GGDEF" evidence="3">
    <location>
        <begin position="134"/>
        <end position="268"/>
    </location>
</feature>
<evidence type="ECO:0000259" key="3">
    <source>
        <dbReference type="PROSITE" id="PS50887"/>
    </source>
</evidence>
<organism evidence="4 5">
    <name type="scientific">Halothiobacillus diazotrophicus</name>
    <dbReference type="NCBI Taxonomy" id="1860122"/>
    <lineage>
        <taxon>Bacteria</taxon>
        <taxon>Pseudomonadati</taxon>
        <taxon>Pseudomonadota</taxon>
        <taxon>Gammaproteobacteria</taxon>
        <taxon>Chromatiales</taxon>
        <taxon>Halothiobacillaceae</taxon>
        <taxon>Halothiobacillus</taxon>
    </lineage>
</organism>
<dbReference type="CDD" id="cd01948">
    <property type="entry name" value="EAL"/>
    <property type="match status" value="1"/>
</dbReference>
<dbReference type="InterPro" id="IPR043128">
    <property type="entry name" value="Rev_trsase/Diguanyl_cyclase"/>
</dbReference>
<protein>
    <recommendedName>
        <fullName evidence="6">Diguanylate cyclase</fullName>
    </recommendedName>
</protein>
<dbReference type="SMART" id="SM00052">
    <property type="entry name" value="EAL"/>
    <property type="match status" value="1"/>
</dbReference>
<dbReference type="EMBL" id="CP016027">
    <property type="protein sequence ID" value="ANJ66775.1"/>
    <property type="molecule type" value="Genomic_DNA"/>
</dbReference>
<dbReference type="CDD" id="cd01949">
    <property type="entry name" value="GGDEF"/>
    <property type="match status" value="1"/>
</dbReference>
<dbReference type="GO" id="GO:0071111">
    <property type="term" value="F:cyclic-guanylate-specific phosphodiesterase activity"/>
    <property type="evidence" value="ECO:0007669"/>
    <property type="project" value="InterPro"/>
</dbReference>
<evidence type="ECO:0000259" key="1">
    <source>
        <dbReference type="PROSITE" id="PS50112"/>
    </source>
</evidence>
<dbReference type="AlphaFoldDB" id="A0A191ZFZ1"/>
<dbReference type="InterPro" id="IPR001633">
    <property type="entry name" value="EAL_dom"/>
</dbReference>
<dbReference type="Pfam" id="PF00990">
    <property type="entry name" value="GGDEF"/>
    <property type="match status" value="1"/>
</dbReference>